<proteinExistence type="predicted"/>
<dbReference type="Proteomes" id="UP000005446">
    <property type="component" value="Unassembled WGS sequence"/>
</dbReference>
<name>H0ECL5_GLAL7</name>
<accession>H0ECL5</accession>
<keyword evidence="3" id="KW-1185">Reference proteome</keyword>
<feature type="compositionally biased region" description="Polar residues" evidence="1">
    <location>
        <begin position="1"/>
        <end position="10"/>
    </location>
</feature>
<evidence type="ECO:0000256" key="1">
    <source>
        <dbReference type="SAM" id="MobiDB-lite"/>
    </source>
</evidence>
<gene>
    <name evidence="2" type="ORF">M7I_0157</name>
</gene>
<protein>
    <submittedName>
        <fullName evidence="2">Uncharacterized protein</fullName>
    </submittedName>
</protein>
<organism evidence="2 3">
    <name type="scientific">Glarea lozoyensis (strain ATCC 74030 / MF5533)</name>
    <dbReference type="NCBI Taxonomy" id="1104152"/>
    <lineage>
        <taxon>Eukaryota</taxon>
        <taxon>Fungi</taxon>
        <taxon>Dikarya</taxon>
        <taxon>Ascomycota</taxon>
        <taxon>Pezizomycotina</taxon>
        <taxon>Leotiomycetes</taxon>
        <taxon>Helotiales</taxon>
        <taxon>Helotiaceae</taxon>
        <taxon>Glarea</taxon>
    </lineage>
</organism>
<evidence type="ECO:0000313" key="2">
    <source>
        <dbReference type="EMBL" id="EHL03519.1"/>
    </source>
</evidence>
<dbReference type="AlphaFoldDB" id="H0ECL5"/>
<dbReference type="HOGENOM" id="CLU_1768248_0_0_1"/>
<comment type="caution">
    <text evidence="2">The sequence shown here is derived from an EMBL/GenBank/DDBJ whole genome shotgun (WGS) entry which is preliminary data.</text>
</comment>
<dbReference type="InParanoid" id="H0ECL5"/>
<reference evidence="2 3" key="1">
    <citation type="journal article" date="2012" name="Eukaryot. Cell">
        <title>Genome sequence of the fungus Glarea lozoyensis: the first genome sequence of a species from the Helotiaceae family.</title>
        <authorList>
            <person name="Youssar L."/>
            <person name="Gruening B.A."/>
            <person name="Erxleben A."/>
            <person name="Guenther S."/>
            <person name="Huettel W."/>
        </authorList>
    </citation>
    <scope>NUCLEOTIDE SEQUENCE [LARGE SCALE GENOMIC DNA]</scope>
    <source>
        <strain evidence="3">ATCC 74030 / MF5533</strain>
    </source>
</reference>
<sequence length="168" mass="18116">MAASALISNQSRKELPAVEAPNTTVYPSTPRIAGVERLGFAVDLPNKFLSLTPSTGASYLERRQPSPGVEASNMLLGIRKAGGPASITNPKATGHDVLGASRSSSMSSEASADTSRSQSKWFLRLDPVHDGEHLDKNGDWIFTTLVLRLMAQGALQKYVKREVLRNKP</sequence>
<feature type="compositionally biased region" description="Low complexity" evidence="1">
    <location>
        <begin position="100"/>
        <end position="113"/>
    </location>
</feature>
<dbReference type="EMBL" id="AGUE01000006">
    <property type="protein sequence ID" value="EHL03519.1"/>
    <property type="molecule type" value="Genomic_DNA"/>
</dbReference>
<feature type="region of interest" description="Disordered" evidence="1">
    <location>
        <begin position="82"/>
        <end position="113"/>
    </location>
</feature>
<feature type="region of interest" description="Disordered" evidence="1">
    <location>
        <begin position="1"/>
        <end position="29"/>
    </location>
</feature>
<evidence type="ECO:0000313" key="3">
    <source>
        <dbReference type="Proteomes" id="UP000005446"/>
    </source>
</evidence>
<dbReference type="OrthoDB" id="5226533at2759"/>